<evidence type="ECO:0000313" key="1">
    <source>
        <dbReference type="EMBL" id="KYD26970.1"/>
    </source>
</evidence>
<organism evidence="1 2">
    <name type="scientific">Parageobacillus toebii</name>
    <dbReference type="NCBI Taxonomy" id="153151"/>
    <lineage>
        <taxon>Bacteria</taxon>
        <taxon>Bacillati</taxon>
        <taxon>Bacillota</taxon>
        <taxon>Bacilli</taxon>
        <taxon>Bacillales</taxon>
        <taxon>Anoxybacillaceae</taxon>
        <taxon>Parageobacillus</taxon>
    </lineage>
</organism>
<accession>A0A150MR54</accession>
<dbReference type="AlphaFoldDB" id="A0A150MR54"/>
<dbReference type="Proteomes" id="UP000075324">
    <property type="component" value="Unassembled WGS sequence"/>
</dbReference>
<sequence>MCLVIIFYVYSLQKINTIIPYIIDGQRDCAQENHTASHFSYILHVSSHIPTL</sequence>
<comment type="caution">
    <text evidence="1">The sequence shown here is derived from an EMBL/GenBank/DDBJ whole genome shotgun (WGS) entry which is preliminary data.</text>
</comment>
<gene>
    <name evidence="1" type="ORF">B4110_1915</name>
</gene>
<reference evidence="1 2" key="1">
    <citation type="submission" date="2016-01" db="EMBL/GenBank/DDBJ databases">
        <title>Draft Genome Sequences of Seven Thermophilic Sporeformers Isolated from Foods.</title>
        <authorList>
            <person name="Berendsen E.M."/>
            <person name="Wells-Bennik M.H."/>
            <person name="Krawcyk A.O."/>
            <person name="De Jong A."/>
            <person name="Holsappel S."/>
            <person name="Eijlander R.T."/>
            <person name="Kuipers O.P."/>
        </authorList>
    </citation>
    <scope>NUCLEOTIDE SEQUENCE [LARGE SCALE GENOMIC DNA]</scope>
    <source>
        <strain evidence="1 2">B4110</strain>
    </source>
</reference>
<proteinExistence type="predicted"/>
<evidence type="ECO:0000313" key="2">
    <source>
        <dbReference type="Proteomes" id="UP000075324"/>
    </source>
</evidence>
<dbReference type="EMBL" id="LQYW01000115">
    <property type="protein sequence ID" value="KYD26970.1"/>
    <property type="molecule type" value="Genomic_DNA"/>
</dbReference>
<protein>
    <submittedName>
        <fullName evidence="1">Uncharacterized protein</fullName>
    </submittedName>
</protein>
<name>A0A150MR54_9BACL</name>